<feature type="region of interest" description="Disordered" evidence="1">
    <location>
        <begin position="130"/>
        <end position="155"/>
    </location>
</feature>
<comment type="caution">
    <text evidence="3">The sequence shown here is derived from an EMBL/GenBank/DDBJ whole genome shotgun (WGS) entry which is preliminary data.</text>
</comment>
<keyword evidence="2" id="KW-1133">Transmembrane helix</keyword>
<evidence type="ECO:0000313" key="3">
    <source>
        <dbReference type="EMBL" id="PUU83873.1"/>
    </source>
</evidence>
<dbReference type="EMBL" id="NESQ01000006">
    <property type="protein sequence ID" value="PUU83873.1"/>
    <property type="molecule type" value="Genomic_DNA"/>
</dbReference>
<feature type="transmembrane region" description="Helical" evidence="2">
    <location>
        <begin position="104"/>
        <end position="126"/>
    </location>
</feature>
<protein>
    <recommendedName>
        <fullName evidence="5">Mid2 domain-containing protein</fullName>
    </recommendedName>
</protein>
<dbReference type="OrthoDB" id="5401601at2759"/>
<name>A0A2T7A827_TUBBO</name>
<sequence>MPVFEFETLPLIPAPTPDSITSALPPARVRETGPATQTVDGEDHRFVKETSPASNGRNKPHEETPIQITTTMAATTVTPTTVPAIIATEPSTSNNAKSRVSTGALVGILVALGVIFVAALAALACIKRKKNQRRRGIRGRRMGPIDDEDGEEKAPPSYEAAVFGSTDNATWNEHYGIHDSPQQPEQPEQPILQSPEPVHRVIHSPRPISAASTTALNHLEPIMTPQQRPVSQEIIIFPHDSPVLGPQDDSLSLQAALRLSQQNNGVLYSQPAASGRFTENFDDDSASVVSELTEEERIAAADMV</sequence>
<organism evidence="3 4">
    <name type="scientific">Tuber borchii</name>
    <name type="common">White truffle</name>
    <dbReference type="NCBI Taxonomy" id="42251"/>
    <lineage>
        <taxon>Eukaryota</taxon>
        <taxon>Fungi</taxon>
        <taxon>Dikarya</taxon>
        <taxon>Ascomycota</taxon>
        <taxon>Pezizomycotina</taxon>
        <taxon>Pezizomycetes</taxon>
        <taxon>Pezizales</taxon>
        <taxon>Tuberaceae</taxon>
        <taxon>Tuber</taxon>
    </lineage>
</organism>
<accession>A0A2T7A827</accession>
<feature type="compositionally biased region" description="Basic residues" evidence="1">
    <location>
        <begin position="130"/>
        <end position="141"/>
    </location>
</feature>
<evidence type="ECO:0000256" key="1">
    <source>
        <dbReference type="SAM" id="MobiDB-lite"/>
    </source>
</evidence>
<keyword evidence="2" id="KW-0472">Membrane</keyword>
<evidence type="ECO:0008006" key="5">
    <source>
        <dbReference type="Google" id="ProtNLM"/>
    </source>
</evidence>
<reference evidence="3 4" key="1">
    <citation type="submission" date="2017-04" db="EMBL/GenBank/DDBJ databases">
        <title>Draft genome sequence of Tuber borchii Vittad., a whitish edible truffle.</title>
        <authorList>
            <consortium name="DOE Joint Genome Institute"/>
            <person name="Murat C."/>
            <person name="Kuo A."/>
            <person name="Barry K.W."/>
            <person name="Clum A."/>
            <person name="Dockter R.B."/>
            <person name="Fauchery L."/>
            <person name="Iotti M."/>
            <person name="Kohler A."/>
            <person name="Labutti K."/>
            <person name="Lindquist E.A."/>
            <person name="Lipzen A."/>
            <person name="Ohm R.A."/>
            <person name="Wang M."/>
            <person name="Grigoriev I.V."/>
            <person name="Zambonelli A."/>
            <person name="Martin F.M."/>
        </authorList>
    </citation>
    <scope>NUCLEOTIDE SEQUENCE [LARGE SCALE GENOMIC DNA]</scope>
    <source>
        <strain evidence="3 4">Tbo3840</strain>
    </source>
</reference>
<feature type="region of interest" description="Disordered" evidence="1">
    <location>
        <begin position="31"/>
        <end position="62"/>
    </location>
</feature>
<gene>
    <name evidence="3" type="ORF">B9Z19DRAFT_1071423</name>
</gene>
<evidence type="ECO:0000256" key="2">
    <source>
        <dbReference type="SAM" id="Phobius"/>
    </source>
</evidence>
<evidence type="ECO:0000313" key="4">
    <source>
        <dbReference type="Proteomes" id="UP000244722"/>
    </source>
</evidence>
<dbReference type="AlphaFoldDB" id="A0A2T7A827"/>
<dbReference type="Proteomes" id="UP000244722">
    <property type="component" value="Unassembled WGS sequence"/>
</dbReference>
<keyword evidence="4" id="KW-1185">Reference proteome</keyword>
<keyword evidence="2" id="KW-0812">Transmembrane</keyword>
<proteinExistence type="predicted"/>